<feature type="transmembrane region" description="Helical" evidence="2">
    <location>
        <begin position="90"/>
        <end position="112"/>
    </location>
</feature>
<feature type="transmembrane region" description="Helical" evidence="2">
    <location>
        <begin position="444"/>
        <end position="463"/>
    </location>
</feature>
<evidence type="ECO:0000256" key="1">
    <source>
        <dbReference type="SAM" id="MobiDB-lite"/>
    </source>
</evidence>
<dbReference type="Proteomes" id="UP000006790">
    <property type="component" value="Chromosome 2"/>
</dbReference>
<feature type="domain" description="Protein YTP1-like C-terminal" evidence="5">
    <location>
        <begin position="327"/>
        <end position="619"/>
    </location>
</feature>
<dbReference type="RefSeq" id="XP_003645026.1">
    <property type="nucleotide sequence ID" value="XM_003644978.1"/>
</dbReference>
<evidence type="ECO:0000259" key="4">
    <source>
        <dbReference type="Pfam" id="PF10348"/>
    </source>
</evidence>
<dbReference type="Pfam" id="PF10348">
    <property type="entry name" value="DUF2427"/>
    <property type="match status" value="1"/>
</dbReference>
<keyword evidence="7" id="KW-1185">Reference proteome</keyword>
<feature type="transmembrane region" description="Helical" evidence="2">
    <location>
        <begin position="347"/>
        <end position="368"/>
    </location>
</feature>
<dbReference type="OrthoDB" id="4005299at2759"/>
<dbReference type="InterPro" id="IPR018825">
    <property type="entry name" value="DUF2427"/>
</dbReference>
<evidence type="ECO:0000256" key="2">
    <source>
        <dbReference type="SAM" id="Phobius"/>
    </source>
</evidence>
<dbReference type="STRING" id="931890.G8JPV1"/>
<dbReference type="KEGG" id="erc:Ecym_2486"/>
<feature type="signal peptide" evidence="3">
    <location>
        <begin position="1"/>
        <end position="22"/>
    </location>
</feature>
<evidence type="ECO:0000259" key="5">
    <source>
        <dbReference type="Pfam" id="PF10355"/>
    </source>
</evidence>
<feature type="transmembrane region" description="Helical" evidence="2">
    <location>
        <begin position="119"/>
        <end position="141"/>
    </location>
</feature>
<feature type="transmembrane region" description="Helical" evidence="2">
    <location>
        <begin position="528"/>
        <end position="548"/>
    </location>
</feature>
<feature type="transmembrane region" description="Helical" evidence="2">
    <location>
        <begin position="560"/>
        <end position="577"/>
    </location>
</feature>
<dbReference type="HOGENOM" id="CLU_012543_1_0_1"/>
<dbReference type="eggNOG" id="ENOG502QW3E">
    <property type="taxonomic scope" value="Eukaryota"/>
</dbReference>
<evidence type="ECO:0000313" key="6">
    <source>
        <dbReference type="EMBL" id="AET38209.1"/>
    </source>
</evidence>
<gene>
    <name evidence="6" type="ordered locus">Ecym_2486</name>
</gene>
<dbReference type="AlphaFoldDB" id="G8JPV1"/>
<feature type="transmembrane region" description="Helical" evidence="2">
    <location>
        <begin position="153"/>
        <end position="175"/>
    </location>
</feature>
<keyword evidence="3" id="KW-0732">Signal</keyword>
<evidence type="ECO:0000313" key="7">
    <source>
        <dbReference type="Proteomes" id="UP000006790"/>
    </source>
</evidence>
<feature type="region of interest" description="Disordered" evidence="1">
    <location>
        <begin position="206"/>
        <end position="251"/>
    </location>
</feature>
<dbReference type="OMA" id="NKGWAWN"/>
<protein>
    <recommendedName>
        <fullName evidence="8">Protein YTP1-like C-terminal domain-containing protein</fullName>
    </recommendedName>
</protein>
<reference evidence="7" key="1">
    <citation type="journal article" date="2012" name="G3 (Bethesda)">
        <title>Pichia sorbitophila, an interspecies yeast hybrid reveals early steps of genome resolution following polyploidization.</title>
        <authorList>
            <person name="Leh Louis V."/>
            <person name="Despons L."/>
            <person name="Friedrich A."/>
            <person name="Martin T."/>
            <person name="Durrens P."/>
            <person name="Casaregola S."/>
            <person name="Neuveglise C."/>
            <person name="Fairhead C."/>
            <person name="Marck C."/>
            <person name="Cruz J.A."/>
            <person name="Straub M.L."/>
            <person name="Kugler V."/>
            <person name="Sacerdot C."/>
            <person name="Uzunov Z."/>
            <person name="Thierry A."/>
            <person name="Weiss S."/>
            <person name="Bleykasten C."/>
            <person name="De Montigny J."/>
            <person name="Jacques N."/>
            <person name="Jung P."/>
            <person name="Lemaire M."/>
            <person name="Mallet S."/>
            <person name="Morel G."/>
            <person name="Richard G.F."/>
            <person name="Sarkar A."/>
            <person name="Savel G."/>
            <person name="Schacherer J."/>
            <person name="Seret M.L."/>
            <person name="Talla E."/>
            <person name="Samson G."/>
            <person name="Jubin C."/>
            <person name="Poulain J."/>
            <person name="Vacherie B."/>
            <person name="Barbe V."/>
            <person name="Pelletier E."/>
            <person name="Sherman D.J."/>
            <person name="Westhof E."/>
            <person name="Weissenbach J."/>
            <person name="Baret P.V."/>
            <person name="Wincker P."/>
            <person name="Gaillardin C."/>
            <person name="Dujon B."/>
            <person name="Souciet J.L."/>
        </authorList>
    </citation>
    <scope>NUCLEOTIDE SEQUENCE [LARGE SCALE GENOMIC DNA]</scope>
    <source>
        <strain evidence="7">CBS 270.75 / DBVPG 7215 / KCTC 17166 / NRRL Y-17582</strain>
    </source>
</reference>
<dbReference type="FunCoup" id="G8JPV1">
    <property type="interactions" value="17"/>
</dbReference>
<evidence type="ECO:0008006" key="8">
    <source>
        <dbReference type="Google" id="ProtNLM"/>
    </source>
</evidence>
<keyword evidence="2" id="KW-0472">Membrane</keyword>
<dbReference type="PANTHER" id="PTHR31685">
    <property type="entry name" value="INTEGRAL MEMBRANE PROTEIN (AFU_ORTHOLOGUE AFUA_6G12730)-RELATED"/>
    <property type="match status" value="1"/>
</dbReference>
<dbReference type="EMBL" id="CP002498">
    <property type="protein sequence ID" value="AET38209.1"/>
    <property type="molecule type" value="Genomic_DNA"/>
</dbReference>
<sequence>MLIKKVLWLVVTGICGVVTSHGDIHMGMEMGHQSDSRNTSELIPVPHEGGHMHGLPILETSLTPAEKKYWEAYNTTTYFSSIQAIHSSGLVYHMGGIFIVTVFTYPICLVLANVKSQWYLPMLCLNYLVLGTAIVGLSGFSASFPETLYPGNIYGKMTLILILLSIVQGSAAVVVRAAEWMTGETNSDEYTSSGRDGFIPLSDLQGSNSSEGKFHPSSPQHASITGSSATAVSNNQFNGRRDDDDGSSTSVSFDIDESFTRDIEQAPPAEEDGGRFSLRYKSSLAMRRDTYLSELLAHPTLQQISMRFGHIFRLVFRITNLPMLLYLLVYMTVGVAVGNLLGQDRRIFNLLAHWIKGGVFILLGLISLARYSGAWSSYGWAWNKTLYLKSDNTDNTSLGYRFFTPRGTITMEAVESFLIFFYGSTNIFLERLANPHGKWAAKDLQHVSIAFMFIGSGLCGLIAEHRLNDWRWKHAMKTTTDTPESAVLACSPGYSPNPFPAFTIFWTGILMSQHAQASKTSTAIHVQWGYLLSYGSFFRIITFILLMLVPNKNLAPSHPFTELIASFCLICGGLIFMESTDQVVEAIEYRGLTPMFTLNISIGIVLLAMAWEMMLFMWRDSLRSNTLNYK</sequence>
<feature type="transmembrane region" description="Helical" evidence="2">
    <location>
        <begin position="597"/>
        <end position="618"/>
    </location>
</feature>
<feature type="compositionally biased region" description="Polar residues" evidence="1">
    <location>
        <begin position="206"/>
        <end position="238"/>
    </location>
</feature>
<keyword evidence="2" id="KW-0812">Transmembrane</keyword>
<evidence type="ECO:0000256" key="3">
    <source>
        <dbReference type="SAM" id="SignalP"/>
    </source>
</evidence>
<name>G8JPV1_ERECY</name>
<feature type="domain" description="DUF2427" evidence="4">
    <location>
        <begin position="73"/>
        <end position="177"/>
    </location>
</feature>
<feature type="transmembrane region" description="Helical" evidence="2">
    <location>
        <begin position="323"/>
        <end position="341"/>
    </location>
</feature>
<dbReference type="Pfam" id="PF10355">
    <property type="entry name" value="Ytp1"/>
    <property type="match status" value="1"/>
</dbReference>
<keyword evidence="2" id="KW-1133">Transmembrane helix</keyword>
<dbReference type="InterPro" id="IPR018827">
    <property type="entry name" value="YTP1_C"/>
</dbReference>
<dbReference type="GeneID" id="11468251"/>
<organism evidence="6 7">
    <name type="scientific">Eremothecium cymbalariae (strain CBS 270.75 / DBVPG 7215 / KCTC 17166 / NRRL Y-17582)</name>
    <name type="common">Yeast</name>
    <dbReference type="NCBI Taxonomy" id="931890"/>
    <lineage>
        <taxon>Eukaryota</taxon>
        <taxon>Fungi</taxon>
        <taxon>Dikarya</taxon>
        <taxon>Ascomycota</taxon>
        <taxon>Saccharomycotina</taxon>
        <taxon>Saccharomycetes</taxon>
        <taxon>Saccharomycetales</taxon>
        <taxon>Saccharomycetaceae</taxon>
        <taxon>Eremothecium</taxon>
    </lineage>
</organism>
<accession>G8JPV1</accession>
<dbReference type="InParanoid" id="G8JPV1"/>
<feature type="chain" id="PRO_5003510849" description="Protein YTP1-like C-terminal domain-containing protein" evidence="3">
    <location>
        <begin position="23"/>
        <end position="630"/>
    </location>
</feature>
<dbReference type="PANTHER" id="PTHR31685:SF3">
    <property type="entry name" value="INTEGRAL MEMBRANE PROTEIN (AFU_ORTHOLOGUE AFUA_6G12730)"/>
    <property type="match status" value="1"/>
</dbReference>
<proteinExistence type="predicted"/>